<comment type="caution">
    <text evidence="4">The sequence shown here is derived from an EMBL/GenBank/DDBJ whole genome shotgun (WGS) entry which is preliminary data.</text>
</comment>
<keyword evidence="2" id="KW-0808">Transferase</keyword>
<reference evidence="5" key="1">
    <citation type="submission" date="2017-03" db="EMBL/GenBank/DDBJ databases">
        <title>Phytopthora megakarya and P. palmivora, two closely related causual agents of cacao black pod achieved similar genome size and gene model numbers by different mechanisms.</title>
        <authorList>
            <person name="Ali S."/>
            <person name="Shao J."/>
            <person name="Larry D.J."/>
            <person name="Kronmiller B."/>
            <person name="Shen D."/>
            <person name="Strem M.D."/>
            <person name="Melnick R.L."/>
            <person name="Guiltinan M.J."/>
            <person name="Tyler B.M."/>
            <person name="Meinhardt L.W."/>
            <person name="Bailey B.A."/>
        </authorList>
    </citation>
    <scope>NUCLEOTIDE SEQUENCE [LARGE SCALE GENOMIC DNA]</scope>
    <source>
        <strain evidence="5">zdho120</strain>
    </source>
</reference>
<keyword evidence="3 4" id="KW-0418">Kinase</keyword>
<keyword evidence="5" id="KW-1185">Reference proteome</keyword>
<dbReference type="GO" id="GO:0050277">
    <property type="term" value="F:sedoheptulokinase activity"/>
    <property type="evidence" value="ECO:0007669"/>
    <property type="project" value="TreeGrafter"/>
</dbReference>
<evidence type="ECO:0000313" key="5">
    <source>
        <dbReference type="Proteomes" id="UP000198211"/>
    </source>
</evidence>
<dbReference type="Gene3D" id="3.30.420.40">
    <property type="match status" value="1"/>
</dbReference>
<proteinExistence type="inferred from homology"/>
<feature type="non-terminal residue" evidence="4">
    <location>
        <position position="1"/>
    </location>
</feature>
<dbReference type="InterPro" id="IPR043129">
    <property type="entry name" value="ATPase_NBD"/>
</dbReference>
<evidence type="ECO:0000313" key="4">
    <source>
        <dbReference type="EMBL" id="OWZ02221.1"/>
    </source>
</evidence>
<evidence type="ECO:0000256" key="2">
    <source>
        <dbReference type="ARBA" id="ARBA00022679"/>
    </source>
</evidence>
<evidence type="ECO:0000256" key="3">
    <source>
        <dbReference type="ARBA" id="ARBA00022777"/>
    </source>
</evidence>
<comment type="similarity">
    <text evidence="1">Belongs to the FGGY kinase family.</text>
</comment>
<organism evidence="4 5">
    <name type="scientific">Phytophthora megakarya</name>
    <dbReference type="NCBI Taxonomy" id="4795"/>
    <lineage>
        <taxon>Eukaryota</taxon>
        <taxon>Sar</taxon>
        <taxon>Stramenopiles</taxon>
        <taxon>Oomycota</taxon>
        <taxon>Peronosporomycetes</taxon>
        <taxon>Peronosporales</taxon>
        <taxon>Peronosporaceae</taxon>
        <taxon>Phytophthora</taxon>
    </lineage>
</organism>
<accession>A0A225V9N3</accession>
<dbReference type="SUPFAM" id="SSF53067">
    <property type="entry name" value="Actin-like ATPase domain"/>
    <property type="match status" value="1"/>
</dbReference>
<sequence length="295" mass="31444">MLPAVKKPGTCIGHSSTGYTGFGLPVKKPVFVPMGDHPCSVLAALGQRQSTPGNDSNLTRTLPAIERLVNIGTSAQMAMVLTGADVAKLSSSSESTSSVTENQDSSSFEVRPFLFEDRFLGVAASLSGGNTFAWLVRQWQEWAAEMGLVPTHNNGDEEQAAQREAEVYARLIGLGLRCQDTELTFVPTLNGERADPNATGTISNLRMSNWSMGDITAALSRGLVDNLFDMIPKELQPLVPAQPMIGTGNALVRNELLQRFLLRHLAQPSQLQIQTAADAAVGAALAPSVLAAVIM</sequence>
<dbReference type="Proteomes" id="UP000198211">
    <property type="component" value="Unassembled WGS sequence"/>
</dbReference>
<dbReference type="GO" id="GO:0005829">
    <property type="term" value="C:cytosol"/>
    <property type="evidence" value="ECO:0007669"/>
    <property type="project" value="TreeGrafter"/>
</dbReference>
<dbReference type="PANTHER" id="PTHR10196">
    <property type="entry name" value="SUGAR KINASE"/>
    <property type="match status" value="1"/>
</dbReference>
<gene>
    <name evidence="4" type="ORF">PHMEG_00026254</name>
</gene>
<dbReference type="FunFam" id="3.30.420.40:FF:000111">
    <property type="entry name" value="Sedoheptulokinase"/>
    <property type="match status" value="1"/>
</dbReference>
<dbReference type="EMBL" id="NBNE01006312">
    <property type="protein sequence ID" value="OWZ02221.1"/>
    <property type="molecule type" value="Genomic_DNA"/>
</dbReference>
<dbReference type="GO" id="GO:0006071">
    <property type="term" value="P:glycerol metabolic process"/>
    <property type="evidence" value="ECO:0007669"/>
    <property type="project" value="TreeGrafter"/>
</dbReference>
<dbReference type="STRING" id="4795.A0A225V9N3"/>
<evidence type="ECO:0000256" key="1">
    <source>
        <dbReference type="ARBA" id="ARBA00009156"/>
    </source>
</evidence>
<name>A0A225V9N3_9STRA</name>
<dbReference type="OrthoDB" id="10264182at2759"/>
<dbReference type="AlphaFoldDB" id="A0A225V9N3"/>
<protein>
    <submittedName>
        <fullName evidence="4">Sedoheptulokinase</fullName>
    </submittedName>
</protein>
<dbReference type="PANTHER" id="PTHR10196:SF67">
    <property type="entry name" value="SEDOHEPTULOKINASE"/>
    <property type="match status" value="1"/>
</dbReference>